<comment type="caution">
    <text evidence="2">The sequence shown here is derived from an EMBL/GenBank/DDBJ whole genome shotgun (WGS) entry which is preliminary data.</text>
</comment>
<feature type="signal peptide" evidence="1">
    <location>
        <begin position="1"/>
        <end position="23"/>
    </location>
</feature>
<evidence type="ECO:0008006" key="4">
    <source>
        <dbReference type="Google" id="ProtNLM"/>
    </source>
</evidence>
<gene>
    <name evidence="2" type="ORF">ACFSKL_00690</name>
</gene>
<keyword evidence="3" id="KW-1185">Reference proteome</keyword>
<organism evidence="2 3">
    <name type="scientific">Belliella marina</name>
    <dbReference type="NCBI Taxonomy" id="1644146"/>
    <lineage>
        <taxon>Bacteria</taxon>
        <taxon>Pseudomonadati</taxon>
        <taxon>Bacteroidota</taxon>
        <taxon>Cytophagia</taxon>
        <taxon>Cytophagales</taxon>
        <taxon>Cyclobacteriaceae</taxon>
        <taxon>Belliella</taxon>
    </lineage>
</organism>
<reference evidence="3" key="1">
    <citation type="journal article" date="2019" name="Int. J. Syst. Evol. Microbiol.">
        <title>The Global Catalogue of Microorganisms (GCM) 10K type strain sequencing project: providing services to taxonomists for standard genome sequencing and annotation.</title>
        <authorList>
            <consortium name="The Broad Institute Genomics Platform"/>
            <consortium name="The Broad Institute Genome Sequencing Center for Infectious Disease"/>
            <person name="Wu L."/>
            <person name="Ma J."/>
        </authorList>
    </citation>
    <scope>NUCLEOTIDE SEQUENCE [LARGE SCALE GENOMIC DNA]</scope>
    <source>
        <strain evidence="3">CGMCC 1.15180</strain>
    </source>
</reference>
<keyword evidence="1" id="KW-0732">Signal</keyword>
<sequence length="233" mass="26513">MKRNIKYLLLIPAIIFCSWEANAQFTTIKPNNQLKNTNIKNVPQIKKPAVVLDNRISVDNAQNLKSTVDLKTLPIITLSPEELERNRTKTWEVNIRKPNDGHFEIIHGGTYTKEGFKMTPRPTGERTSKNQTIYYQSNSILVSNLVKDRDYRLTIVVDPKYFPNATNFIVGLGTKTVSIAWVNGQKEYHIDFTSAFAGQNVLHIGPAYLQGDPFKPDTYTVLAYKLSELAEIR</sequence>
<protein>
    <recommendedName>
        <fullName evidence="4">Rhamnogalacturonan lyase domain-containing protein</fullName>
    </recommendedName>
</protein>
<accession>A0ABW4VIC9</accession>
<dbReference type="RefSeq" id="WP_376882406.1">
    <property type="nucleotide sequence ID" value="NZ_JBHUHR010000001.1"/>
</dbReference>
<evidence type="ECO:0000313" key="3">
    <source>
        <dbReference type="Proteomes" id="UP001597361"/>
    </source>
</evidence>
<dbReference type="Proteomes" id="UP001597361">
    <property type="component" value="Unassembled WGS sequence"/>
</dbReference>
<evidence type="ECO:0000256" key="1">
    <source>
        <dbReference type="SAM" id="SignalP"/>
    </source>
</evidence>
<feature type="chain" id="PRO_5046873286" description="Rhamnogalacturonan lyase domain-containing protein" evidence="1">
    <location>
        <begin position="24"/>
        <end position="233"/>
    </location>
</feature>
<name>A0ABW4VIC9_9BACT</name>
<dbReference type="EMBL" id="JBHUHR010000001">
    <property type="protein sequence ID" value="MFD2033282.1"/>
    <property type="molecule type" value="Genomic_DNA"/>
</dbReference>
<evidence type="ECO:0000313" key="2">
    <source>
        <dbReference type="EMBL" id="MFD2033282.1"/>
    </source>
</evidence>
<proteinExistence type="predicted"/>